<name>A0A1Y1HTD8_KLENI</name>
<organism evidence="2 3">
    <name type="scientific">Klebsormidium nitens</name>
    <name type="common">Green alga</name>
    <name type="synonym">Ulothrix nitens</name>
    <dbReference type="NCBI Taxonomy" id="105231"/>
    <lineage>
        <taxon>Eukaryota</taxon>
        <taxon>Viridiplantae</taxon>
        <taxon>Streptophyta</taxon>
        <taxon>Klebsormidiophyceae</taxon>
        <taxon>Klebsormidiales</taxon>
        <taxon>Klebsormidiaceae</taxon>
        <taxon>Klebsormidium</taxon>
    </lineage>
</organism>
<dbReference type="PANTHER" id="PTHR33732:SF3">
    <property type="entry name" value="OS07G0671800 PROTEIN"/>
    <property type="match status" value="1"/>
</dbReference>
<keyword evidence="3" id="KW-1185">Reference proteome</keyword>
<keyword evidence="2" id="KW-0251">Elongation factor</keyword>
<accession>A0A1Y1HTD8</accession>
<dbReference type="InterPro" id="IPR008802">
    <property type="entry name" value="REF"/>
</dbReference>
<comment type="similarity">
    <text evidence="1">Belongs to the REF/SRPP family.</text>
</comment>
<dbReference type="EMBL" id="DF236973">
    <property type="protein sequence ID" value="GAQ79098.1"/>
    <property type="molecule type" value="Genomic_DNA"/>
</dbReference>
<protein>
    <submittedName>
        <fullName evidence="2">Rubber elongation factor protein</fullName>
    </submittedName>
</protein>
<evidence type="ECO:0000313" key="2">
    <source>
        <dbReference type="EMBL" id="GAQ79098.1"/>
    </source>
</evidence>
<dbReference type="PANTHER" id="PTHR33732">
    <property type="entry name" value="REF/SRPP-LIKE PROTEIN OS05G0151300/LOC_OS05G05940"/>
    <property type="match status" value="1"/>
</dbReference>
<dbReference type="AlphaFoldDB" id="A0A1Y1HTD8"/>
<proteinExistence type="inferred from homology"/>
<dbReference type="OMA" id="YNQTVCY"/>
<keyword evidence="2" id="KW-0648">Protein biosynthesis</keyword>
<sequence>MSSEAQSSSGAPPVPVKETGPELKYLGFFRLYAIKLAAYFQSLYKHGKSAVPQAQPYFESVESTAWKYLKPVYEATEDKPQKLLVFADKKVDQTLKTVDSYHGYWKKSANYALGLVGKARDTALDTVGAGKQVVTDVQEHGPFEAAKAYYGKYEPWVEKKAYGLWKFGLGFPLVPQAVELAFPVAKFGAEMYNDVVGTIKDANYPVVKPLFELFPIVPIDKVEKTVKSDTKEAISSKSS</sequence>
<gene>
    <name evidence="2" type="ORF">KFL_000240290</name>
</gene>
<dbReference type="Proteomes" id="UP000054558">
    <property type="component" value="Unassembled WGS sequence"/>
</dbReference>
<dbReference type="OrthoDB" id="1905464at2759"/>
<evidence type="ECO:0000256" key="1">
    <source>
        <dbReference type="ARBA" id="ARBA00009737"/>
    </source>
</evidence>
<evidence type="ECO:0000313" key="3">
    <source>
        <dbReference type="Proteomes" id="UP000054558"/>
    </source>
</evidence>
<dbReference type="GO" id="GO:0003746">
    <property type="term" value="F:translation elongation factor activity"/>
    <property type="evidence" value="ECO:0007669"/>
    <property type="project" value="UniProtKB-KW"/>
</dbReference>
<reference evidence="2 3" key="1">
    <citation type="journal article" date="2014" name="Nat. Commun.">
        <title>Klebsormidium flaccidum genome reveals primary factors for plant terrestrial adaptation.</title>
        <authorList>
            <person name="Hori K."/>
            <person name="Maruyama F."/>
            <person name="Fujisawa T."/>
            <person name="Togashi T."/>
            <person name="Yamamoto N."/>
            <person name="Seo M."/>
            <person name="Sato S."/>
            <person name="Yamada T."/>
            <person name="Mori H."/>
            <person name="Tajima N."/>
            <person name="Moriyama T."/>
            <person name="Ikeuchi M."/>
            <person name="Watanabe M."/>
            <person name="Wada H."/>
            <person name="Kobayashi K."/>
            <person name="Saito M."/>
            <person name="Masuda T."/>
            <person name="Sasaki-Sekimoto Y."/>
            <person name="Mashiguchi K."/>
            <person name="Awai K."/>
            <person name="Shimojima M."/>
            <person name="Masuda S."/>
            <person name="Iwai M."/>
            <person name="Nobusawa T."/>
            <person name="Narise T."/>
            <person name="Kondo S."/>
            <person name="Saito H."/>
            <person name="Sato R."/>
            <person name="Murakawa M."/>
            <person name="Ihara Y."/>
            <person name="Oshima-Yamada Y."/>
            <person name="Ohtaka K."/>
            <person name="Satoh M."/>
            <person name="Sonobe K."/>
            <person name="Ishii M."/>
            <person name="Ohtani R."/>
            <person name="Kanamori-Sato M."/>
            <person name="Honoki R."/>
            <person name="Miyazaki D."/>
            <person name="Mochizuki H."/>
            <person name="Umetsu J."/>
            <person name="Higashi K."/>
            <person name="Shibata D."/>
            <person name="Kamiya Y."/>
            <person name="Sato N."/>
            <person name="Nakamura Y."/>
            <person name="Tabata S."/>
            <person name="Ida S."/>
            <person name="Kurokawa K."/>
            <person name="Ohta H."/>
        </authorList>
    </citation>
    <scope>NUCLEOTIDE SEQUENCE [LARGE SCALE GENOMIC DNA]</scope>
    <source>
        <strain evidence="2 3">NIES-2285</strain>
    </source>
</reference>
<dbReference type="Pfam" id="PF05755">
    <property type="entry name" value="REF"/>
    <property type="match status" value="1"/>
</dbReference>